<dbReference type="InterPro" id="IPR058240">
    <property type="entry name" value="rSAM_sf"/>
</dbReference>
<dbReference type="SFLD" id="SFLDG01067">
    <property type="entry name" value="SPASM/twitch_domain_containing"/>
    <property type="match status" value="1"/>
</dbReference>
<evidence type="ECO:0000256" key="1">
    <source>
        <dbReference type="ARBA" id="ARBA00001966"/>
    </source>
</evidence>
<dbReference type="SMART" id="SM00729">
    <property type="entry name" value="Elp3"/>
    <property type="match status" value="1"/>
</dbReference>
<dbReference type="SUPFAM" id="SSF102114">
    <property type="entry name" value="Radical SAM enzymes"/>
    <property type="match status" value="1"/>
</dbReference>
<evidence type="ECO:0000313" key="9">
    <source>
        <dbReference type="EMBL" id="KKM78371.1"/>
    </source>
</evidence>
<sequence length="292" mass="33890">MEKLPESINYHITEKCNYRCKFCFARYKNHNKELSLNESLKLIRILAENGCKKINFAGGEPTLINHLPELITYSKKLGLFVSIISNGTGINRKFMEKCSGKLDLIGLSIDSLNNNIEAKLGRTLKINSKNYSHVNVIKQKIALIKEFGIAIKINSVVNPLNWDKNLSEFIQYINPIRWKVFEVHYIMGINDSFFTEFANLKSWQFKLFIETHKQLNPVYESSKMILDSYCMITPDGRFYQDTNHQHHYSQPILDIGIIEAFQQITYLESKYLERNGGYFKSLNPKTSNLILD</sequence>
<evidence type="ECO:0000256" key="4">
    <source>
        <dbReference type="ARBA" id="ARBA00022723"/>
    </source>
</evidence>
<dbReference type="GO" id="GO:0051607">
    <property type="term" value="P:defense response to virus"/>
    <property type="evidence" value="ECO:0007669"/>
    <property type="project" value="UniProtKB-KW"/>
</dbReference>
<proteinExistence type="predicted"/>
<dbReference type="InterPro" id="IPR006638">
    <property type="entry name" value="Elp3/MiaA/NifB-like_rSAM"/>
</dbReference>
<dbReference type="Pfam" id="PF04055">
    <property type="entry name" value="Radical_SAM"/>
    <property type="match status" value="1"/>
</dbReference>
<evidence type="ECO:0000256" key="2">
    <source>
        <dbReference type="ARBA" id="ARBA00022485"/>
    </source>
</evidence>
<gene>
    <name evidence="9" type="ORF">LCGC14_1360620</name>
</gene>
<dbReference type="InterPro" id="IPR051196">
    <property type="entry name" value="RSAD2/Viperin_antiviral"/>
</dbReference>
<protein>
    <recommendedName>
        <fullName evidence="8">Radical SAM core domain-containing protein</fullName>
    </recommendedName>
</protein>
<accession>A0A0F9KUA5</accession>
<dbReference type="CDD" id="cd01335">
    <property type="entry name" value="Radical_SAM"/>
    <property type="match status" value="1"/>
</dbReference>
<comment type="caution">
    <text evidence="9">The sequence shown here is derived from an EMBL/GenBank/DDBJ whole genome shotgun (WGS) entry which is preliminary data.</text>
</comment>
<dbReference type="GO" id="GO:0003824">
    <property type="term" value="F:catalytic activity"/>
    <property type="evidence" value="ECO:0007669"/>
    <property type="project" value="InterPro"/>
</dbReference>
<organism evidence="9">
    <name type="scientific">marine sediment metagenome</name>
    <dbReference type="NCBI Taxonomy" id="412755"/>
    <lineage>
        <taxon>unclassified sequences</taxon>
        <taxon>metagenomes</taxon>
        <taxon>ecological metagenomes</taxon>
    </lineage>
</organism>
<keyword evidence="6" id="KW-0411">Iron-sulfur</keyword>
<dbReference type="Gene3D" id="3.20.20.70">
    <property type="entry name" value="Aldolase class I"/>
    <property type="match status" value="1"/>
</dbReference>
<keyword evidence="7" id="KW-0051">Antiviral defense</keyword>
<dbReference type="SFLD" id="SFLDG01088">
    <property type="entry name" value="antiviral_proteins"/>
    <property type="match status" value="1"/>
</dbReference>
<evidence type="ECO:0000256" key="7">
    <source>
        <dbReference type="ARBA" id="ARBA00023118"/>
    </source>
</evidence>
<reference evidence="9" key="1">
    <citation type="journal article" date="2015" name="Nature">
        <title>Complex archaea that bridge the gap between prokaryotes and eukaryotes.</title>
        <authorList>
            <person name="Spang A."/>
            <person name="Saw J.H."/>
            <person name="Jorgensen S.L."/>
            <person name="Zaremba-Niedzwiedzka K."/>
            <person name="Martijn J."/>
            <person name="Lind A.E."/>
            <person name="van Eijk R."/>
            <person name="Schleper C."/>
            <person name="Guy L."/>
            <person name="Ettema T.J."/>
        </authorList>
    </citation>
    <scope>NUCLEOTIDE SEQUENCE</scope>
</reference>
<keyword evidence="2" id="KW-0004">4Fe-4S</keyword>
<dbReference type="GO" id="GO:0051539">
    <property type="term" value="F:4 iron, 4 sulfur cluster binding"/>
    <property type="evidence" value="ECO:0007669"/>
    <property type="project" value="UniProtKB-KW"/>
</dbReference>
<evidence type="ECO:0000256" key="5">
    <source>
        <dbReference type="ARBA" id="ARBA00023004"/>
    </source>
</evidence>
<keyword evidence="4" id="KW-0479">Metal-binding</keyword>
<feature type="domain" description="Radical SAM core" evidence="8">
    <location>
        <begin position="2"/>
        <end position="218"/>
    </location>
</feature>
<dbReference type="SFLD" id="SFLDS00029">
    <property type="entry name" value="Radical_SAM"/>
    <property type="match status" value="1"/>
</dbReference>
<dbReference type="PANTHER" id="PTHR21339:SF0">
    <property type="entry name" value="S-ADENOSYLMETHIONINE-DEPENDENT NUCLEOTIDE DEHYDRATASE RSAD2"/>
    <property type="match status" value="1"/>
</dbReference>
<dbReference type="EMBL" id="LAZR01008501">
    <property type="protein sequence ID" value="KKM78371.1"/>
    <property type="molecule type" value="Genomic_DNA"/>
</dbReference>
<name>A0A0F9KUA5_9ZZZZ</name>
<dbReference type="AlphaFoldDB" id="A0A0F9KUA5"/>
<evidence type="ECO:0000256" key="3">
    <source>
        <dbReference type="ARBA" id="ARBA00022691"/>
    </source>
</evidence>
<keyword evidence="5" id="KW-0408">Iron</keyword>
<dbReference type="InterPro" id="IPR007197">
    <property type="entry name" value="rSAM"/>
</dbReference>
<dbReference type="PROSITE" id="PS51918">
    <property type="entry name" value="RADICAL_SAM"/>
    <property type="match status" value="1"/>
</dbReference>
<dbReference type="InterPro" id="IPR013785">
    <property type="entry name" value="Aldolase_TIM"/>
</dbReference>
<dbReference type="PANTHER" id="PTHR21339">
    <property type="entry name" value="RADICAL S-ADENOSYL METHIONINE DOMAIN-CONTAINING PROTEIN 2"/>
    <property type="match status" value="1"/>
</dbReference>
<evidence type="ECO:0000256" key="6">
    <source>
        <dbReference type="ARBA" id="ARBA00023014"/>
    </source>
</evidence>
<dbReference type="NCBIfam" id="NF038283">
    <property type="entry name" value="viperin_w_prok"/>
    <property type="match status" value="1"/>
</dbReference>
<evidence type="ECO:0000259" key="8">
    <source>
        <dbReference type="PROSITE" id="PS51918"/>
    </source>
</evidence>
<comment type="cofactor">
    <cofactor evidence="1">
        <name>[4Fe-4S] cluster</name>
        <dbReference type="ChEBI" id="CHEBI:49883"/>
    </cofactor>
</comment>
<keyword evidence="3" id="KW-0949">S-adenosyl-L-methionine</keyword>
<dbReference type="GO" id="GO:0046872">
    <property type="term" value="F:metal ion binding"/>
    <property type="evidence" value="ECO:0007669"/>
    <property type="project" value="UniProtKB-KW"/>
</dbReference>